<protein>
    <submittedName>
        <fullName evidence="1">Uncharacterized protein</fullName>
    </submittedName>
</protein>
<name>A0A5C5Z542_9BACT</name>
<dbReference type="AlphaFoldDB" id="A0A5C5Z542"/>
<comment type="caution">
    <text evidence="1">The sequence shown here is derived from an EMBL/GenBank/DDBJ whole genome shotgun (WGS) entry which is preliminary data.</text>
</comment>
<proteinExistence type="predicted"/>
<evidence type="ECO:0000313" key="2">
    <source>
        <dbReference type="Proteomes" id="UP000315010"/>
    </source>
</evidence>
<organism evidence="1 2">
    <name type="scientific">Novipirellula herctigrandis</name>
    <dbReference type="NCBI Taxonomy" id="2527986"/>
    <lineage>
        <taxon>Bacteria</taxon>
        <taxon>Pseudomonadati</taxon>
        <taxon>Planctomycetota</taxon>
        <taxon>Planctomycetia</taxon>
        <taxon>Pirellulales</taxon>
        <taxon>Pirellulaceae</taxon>
        <taxon>Novipirellula</taxon>
    </lineage>
</organism>
<dbReference type="EMBL" id="SJPJ01000001">
    <property type="protein sequence ID" value="TWT81683.1"/>
    <property type="molecule type" value="Genomic_DNA"/>
</dbReference>
<dbReference type="Proteomes" id="UP000315010">
    <property type="component" value="Unassembled WGS sequence"/>
</dbReference>
<reference evidence="1 2" key="1">
    <citation type="submission" date="2019-02" db="EMBL/GenBank/DDBJ databases">
        <title>Deep-cultivation of Planctomycetes and their phenomic and genomic characterization uncovers novel biology.</title>
        <authorList>
            <person name="Wiegand S."/>
            <person name="Jogler M."/>
            <person name="Boedeker C."/>
            <person name="Pinto D."/>
            <person name="Vollmers J."/>
            <person name="Rivas-Marin E."/>
            <person name="Kohn T."/>
            <person name="Peeters S.H."/>
            <person name="Heuer A."/>
            <person name="Rast P."/>
            <person name="Oberbeckmann S."/>
            <person name="Bunk B."/>
            <person name="Jeske O."/>
            <person name="Meyerdierks A."/>
            <person name="Storesund J.E."/>
            <person name="Kallscheuer N."/>
            <person name="Luecker S."/>
            <person name="Lage O.M."/>
            <person name="Pohl T."/>
            <person name="Merkel B.J."/>
            <person name="Hornburger P."/>
            <person name="Mueller R.-W."/>
            <person name="Bruemmer F."/>
            <person name="Labrenz M."/>
            <person name="Spormann A.M."/>
            <person name="Op Den Camp H."/>
            <person name="Overmann J."/>
            <person name="Amann R."/>
            <person name="Jetten M.S.M."/>
            <person name="Mascher T."/>
            <person name="Medema M.H."/>
            <person name="Devos D.P."/>
            <person name="Kaster A.-K."/>
            <person name="Ovreas L."/>
            <person name="Rohde M."/>
            <person name="Galperin M.Y."/>
            <person name="Jogler C."/>
        </authorList>
    </citation>
    <scope>NUCLEOTIDE SEQUENCE [LARGE SCALE GENOMIC DNA]</scope>
    <source>
        <strain evidence="1 2">CA13</strain>
    </source>
</reference>
<accession>A0A5C5Z542</accession>
<sequence length="37" mass="4023">MVFTLGLRHTWALSQRAMALVESLVVQTSFASLTAVS</sequence>
<gene>
    <name evidence="1" type="ORF">CA13_31360</name>
</gene>
<keyword evidence="2" id="KW-1185">Reference proteome</keyword>
<evidence type="ECO:0000313" key="1">
    <source>
        <dbReference type="EMBL" id="TWT81683.1"/>
    </source>
</evidence>